<dbReference type="InterPro" id="IPR029060">
    <property type="entry name" value="PIN-like_dom_sf"/>
</dbReference>
<gene>
    <name evidence="2" type="ORF">IWA51_02775</name>
</gene>
<reference evidence="2 3" key="1">
    <citation type="submission" date="2020-11" db="EMBL/GenBank/DDBJ databases">
        <title>Treponema Peruensis nv. sp., first commensal Treponema isolated from human feces.</title>
        <authorList>
            <person name="Belkhou C."/>
            <person name="Raes J."/>
        </authorList>
    </citation>
    <scope>NUCLEOTIDE SEQUENCE [LARGE SCALE GENOMIC DNA]</scope>
    <source>
        <strain evidence="2 3">RCC2812</strain>
    </source>
</reference>
<name>A0A7T3V5G7_9SPIR</name>
<feature type="domain" description="PIN" evidence="1">
    <location>
        <begin position="2"/>
        <end position="116"/>
    </location>
</feature>
<organism evidence="2 3">
    <name type="scientific">Treponema peruense</name>
    <dbReference type="NCBI Taxonomy" id="2787628"/>
    <lineage>
        <taxon>Bacteria</taxon>
        <taxon>Pseudomonadati</taxon>
        <taxon>Spirochaetota</taxon>
        <taxon>Spirochaetia</taxon>
        <taxon>Spirochaetales</taxon>
        <taxon>Treponemataceae</taxon>
        <taxon>Treponema</taxon>
    </lineage>
</organism>
<dbReference type="InterPro" id="IPR002716">
    <property type="entry name" value="PIN_dom"/>
</dbReference>
<dbReference type="SUPFAM" id="SSF88723">
    <property type="entry name" value="PIN domain-like"/>
    <property type="match status" value="1"/>
</dbReference>
<proteinExistence type="predicted"/>
<protein>
    <submittedName>
        <fullName evidence="2">PIN domain-containing protein</fullName>
    </submittedName>
</protein>
<sequence>MKILLDTNIVIDILTAREPFFGDSYGAFLKILKGSHIPCISASSVTDIAYILRKYISDQSLRFQKIQNFLKLIEIEDTKRTTVETAFSVGMDDYEDAVQFQTCLENSISLVITRNSKDFTNSTIQALSPFEYLNS</sequence>
<dbReference type="Proteomes" id="UP000595224">
    <property type="component" value="Chromosome"/>
</dbReference>
<dbReference type="RefSeq" id="WP_198443080.1">
    <property type="nucleotide sequence ID" value="NZ_CBCSHE010000016.1"/>
</dbReference>
<accession>A0A7T3V5G7</accession>
<dbReference type="Pfam" id="PF13470">
    <property type="entry name" value="PIN_3"/>
    <property type="match status" value="1"/>
</dbReference>
<evidence type="ECO:0000313" key="3">
    <source>
        <dbReference type="Proteomes" id="UP000595224"/>
    </source>
</evidence>
<dbReference type="Gene3D" id="3.40.50.1010">
    <property type="entry name" value="5'-nuclease"/>
    <property type="match status" value="1"/>
</dbReference>
<evidence type="ECO:0000313" key="2">
    <source>
        <dbReference type="EMBL" id="QQA01557.1"/>
    </source>
</evidence>
<dbReference type="KEGG" id="tper:IWA51_02775"/>
<keyword evidence="3" id="KW-1185">Reference proteome</keyword>
<evidence type="ECO:0000259" key="1">
    <source>
        <dbReference type="Pfam" id="PF13470"/>
    </source>
</evidence>
<dbReference type="AlphaFoldDB" id="A0A7T3V5G7"/>
<dbReference type="EMBL" id="CP064936">
    <property type="protein sequence ID" value="QQA01557.1"/>
    <property type="molecule type" value="Genomic_DNA"/>
</dbReference>